<feature type="compositionally biased region" description="Polar residues" evidence="2">
    <location>
        <begin position="109"/>
        <end position="127"/>
    </location>
</feature>
<feature type="region of interest" description="Disordered" evidence="2">
    <location>
        <begin position="98"/>
        <end position="130"/>
    </location>
</feature>
<dbReference type="GO" id="GO:0009966">
    <property type="term" value="P:regulation of signal transduction"/>
    <property type="evidence" value="ECO:0007669"/>
    <property type="project" value="InterPro"/>
</dbReference>
<feature type="compositionally biased region" description="Basic and acidic residues" evidence="2">
    <location>
        <begin position="273"/>
        <end position="310"/>
    </location>
</feature>
<evidence type="ECO:0000256" key="1">
    <source>
        <dbReference type="ARBA" id="ARBA00034730"/>
    </source>
</evidence>
<evidence type="ECO:0000313" key="3">
    <source>
        <dbReference type="EMBL" id="KAK2155421.1"/>
    </source>
</evidence>
<proteinExistence type="inferred from homology"/>
<dbReference type="GO" id="GO:0051721">
    <property type="term" value="F:protein phosphatase 2A binding"/>
    <property type="evidence" value="ECO:0007669"/>
    <property type="project" value="TreeGrafter"/>
</dbReference>
<reference evidence="3" key="1">
    <citation type="journal article" date="2023" name="Mol. Biol. Evol.">
        <title>Third-Generation Sequencing Reveals the Adaptive Role of the Epigenome in Three Deep-Sea Polychaetes.</title>
        <authorList>
            <person name="Perez M."/>
            <person name="Aroh O."/>
            <person name="Sun Y."/>
            <person name="Lan Y."/>
            <person name="Juniper S.K."/>
            <person name="Young C.R."/>
            <person name="Angers B."/>
            <person name="Qian P.Y."/>
        </authorList>
    </citation>
    <scope>NUCLEOTIDE SEQUENCE</scope>
    <source>
        <strain evidence="3">P08H-3</strain>
    </source>
</reference>
<gene>
    <name evidence="3" type="ORF">LSH36_241g07018</name>
</gene>
<keyword evidence="4" id="KW-1185">Reference proteome</keyword>
<dbReference type="InterPro" id="IPR038511">
    <property type="entry name" value="TAP42/TAP46-like_sf"/>
</dbReference>
<dbReference type="Gene3D" id="1.25.40.540">
    <property type="entry name" value="TAP42-like family"/>
    <property type="match status" value="1"/>
</dbReference>
<dbReference type="GO" id="GO:0035303">
    <property type="term" value="P:regulation of dephosphorylation"/>
    <property type="evidence" value="ECO:0007669"/>
    <property type="project" value="TreeGrafter"/>
</dbReference>
<name>A0AAD9JMG6_9ANNE</name>
<evidence type="ECO:0000256" key="2">
    <source>
        <dbReference type="SAM" id="MobiDB-lite"/>
    </source>
</evidence>
<comment type="caution">
    <text evidence="3">The sequence shown here is derived from an EMBL/GenBank/DDBJ whole genome shotgun (WGS) entry which is preliminary data.</text>
</comment>
<evidence type="ECO:0008006" key="5">
    <source>
        <dbReference type="Google" id="ProtNLM"/>
    </source>
</evidence>
<dbReference type="EMBL" id="JAODUP010000241">
    <property type="protein sequence ID" value="KAK2155421.1"/>
    <property type="molecule type" value="Genomic_DNA"/>
</dbReference>
<dbReference type="PANTHER" id="PTHR10933">
    <property type="entry name" value="IMMUNOGLOBULIN-BINDING PROTEIN 1"/>
    <property type="match status" value="1"/>
</dbReference>
<evidence type="ECO:0000313" key="4">
    <source>
        <dbReference type="Proteomes" id="UP001208570"/>
    </source>
</evidence>
<dbReference type="Proteomes" id="UP001208570">
    <property type="component" value="Unassembled WGS sequence"/>
</dbReference>
<organism evidence="3 4">
    <name type="scientific">Paralvinella palmiformis</name>
    <dbReference type="NCBI Taxonomy" id="53620"/>
    <lineage>
        <taxon>Eukaryota</taxon>
        <taxon>Metazoa</taxon>
        <taxon>Spiralia</taxon>
        <taxon>Lophotrochozoa</taxon>
        <taxon>Annelida</taxon>
        <taxon>Polychaeta</taxon>
        <taxon>Sedentaria</taxon>
        <taxon>Canalipalpata</taxon>
        <taxon>Terebellida</taxon>
        <taxon>Terebelliformia</taxon>
        <taxon>Alvinellidae</taxon>
        <taxon>Paralvinella</taxon>
    </lineage>
</organism>
<dbReference type="InterPro" id="IPR007304">
    <property type="entry name" value="TAP46-like"/>
</dbReference>
<sequence length="319" mass="36807">MQDDIRKCVKQGIEAAEKAVIMVNQLRLFSDNEELEEVSTSEIKYMLLPAILGYLEGKKTEADRLETINKSKVFYVDFLRICKNYGVAAIETPFLLDEDDTEDRDDGKSSSANARPSQPNLQSLNAKRQQRIERYKQQKENERQLKELKSLLEKEHVDEEVKRGYYTTLLKKWVTTSLEELESIQEEVSILEQMSKMRGLRMTPTEPTTKPTSAFRPFILTKSTLQKKVYGAGYPSLPTYTIEEYYDQQVALGNLPAPGSAPANQHLSPEDEAALREQEDIEKEKKVEDDEEETLQKARNWDDWKDDHRRGYGNTKNKG</sequence>
<feature type="region of interest" description="Disordered" evidence="2">
    <location>
        <begin position="256"/>
        <end position="319"/>
    </location>
</feature>
<dbReference type="GO" id="GO:0005829">
    <property type="term" value="C:cytosol"/>
    <property type="evidence" value="ECO:0007669"/>
    <property type="project" value="TreeGrafter"/>
</dbReference>
<dbReference type="Pfam" id="PF04177">
    <property type="entry name" value="TAP42"/>
    <property type="match status" value="1"/>
</dbReference>
<dbReference type="FunFam" id="1.25.40.540:FF:000003">
    <property type="entry name" value="Immunoglobulin (CD79A)-binding protein 1"/>
    <property type="match status" value="1"/>
</dbReference>
<protein>
    <recommendedName>
        <fullName evidence="5">Immunoglobulin-binding protein 1</fullName>
    </recommendedName>
</protein>
<comment type="similarity">
    <text evidence="1">Belongs to the IGBP1/TAP42 family.</text>
</comment>
<dbReference type="AlphaFoldDB" id="A0AAD9JMG6"/>
<dbReference type="PANTHER" id="PTHR10933:SF9">
    <property type="entry name" value="IMMUNOGLOBULIN-BINDING PROTEIN 1"/>
    <property type="match status" value="1"/>
</dbReference>
<accession>A0AAD9JMG6</accession>